<protein>
    <submittedName>
        <fullName evidence="5">AraC family transcriptional regulator</fullName>
    </submittedName>
</protein>
<evidence type="ECO:0000313" key="5">
    <source>
        <dbReference type="EMBL" id="OQP40391.1"/>
    </source>
</evidence>
<keyword evidence="2" id="KW-0238">DNA-binding</keyword>
<name>A0ABX3NNR2_9BACT</name>
<dbReference type="Pfam" id="PF12833">
    <property type="entry name" value="HTH_18"/>
    <property type="match status" value="1"/>
</dbReference>
<evidence type="ECO:0000256" key="1">
    <source>
        <dbReference type="ARBA" id="ARBA00023015"/>
    </source>
</evidence>
<evidence type="ECO:0000313" key="6">
    <source>
        <dbReference type="Proteomes" id="UP000192277"/>
    </source>
</evidence>
<dbReference type="InterPro" id="IPR009057">
    <property type="entry name" value="Homeodomain-like_sf"/>
</dbReference>
<reference evidence="5 6" key="1">
    <citation type="submission" date="2016-04" db="EMBL/GenBank/DDBJ databases">
        <authorList>
            <person name="Chen L."/>
            <person name="Zhuang W."/>
            <person name="Wang G."/>
        </authorList>
    </citation>
    <scope>NUCLEOTIDE SEQUENCE [LARGE SCALE GENOMIC DNA]</scope>
    <source>
        <strain evidence="6">GR20</strain>
    </source>
</reference>
<keyword evidence="3" id="KW-0804">Transcription</keyword>
<dbReference type="SUPFAM" id="SSF46689">
    <property type="entry name" value="Homeodomain-like"/>
    <property type="match status" value="1"/>
</dbReference>
<dbReference type="PROSITE" id="PS01124">
    <property type="entry name" value="HTH_ARAC_FAMILY_2"/>
    <property type="match status" value="1"/>
</dbReference>
<sequence length="308" mass="34562">MNIECLPDGALAKAGRTLNVEVKDNIADCIYFNIQFWIFNVIFGPFLINTETMKVSNPLPCEKISSYVDRILVIEEVLVTNPFTLPLYANGSPTLLFQTAKGTIQNNSNNLTLFGQTVFPETLTIRDNFTLIAYFFKPFALYSLFGVSARELTNSPIGLNLLDAATTRELQEQLLNAGSTAAMLTLLDDYIFSLITKTKADCQLIRFATLAIAQNASKDALLKVQQELHITERTFQRLFEKNIGIAPSLFRRISQFNNAFQQLNGRQFAKLSDIAFNNGYADQSHYIRAFKEFTGITPAAYLKFGQAE</sequence>
<dbReference type="Pfam" id="PF20240">
    <property type="entry name" value="DUF6597"/>
    <property type="match status" value="1"/>
</dbReference>
<proteinExistence type="predicted"/>
<dbReference type="InterPro" id="IPR050204">
    <property type="entry name" value="AraC_XylS_family_regulators"/>
</dbReference>
<comment type="caution">
    <text evidence="5">The sequence shown here is derived from an EMBL/GenBank/DDBJ whole genome shotgun (WGS) entry which is preliminary data.</text>
</comment>
<organism evidence="5 6">
    <name type="scientific">Niastella koreensis</name>
    <dbReference type="NCBI Taxonomy" id="354356"/>
    <lineage>
        <taxon>Bacteria</taxon>
        <taxon>Pseudomonadati</taxon>
        <taxon>Bacteroidota</taxon>
        <taxon>Chitinophagia</taxon>
        <taxon>Chitinophagales</taxon>
        <taxon>Chitinophagaceae</taxon>
        <taxon>Niastella</taxon>
    </lineage>
</organism>
<accession>A0ABX3NNR2</accession>
<evidence type="ECO:0000256" key="2">
    <source>
        <dbReference type="ARBA" id="ARBA00023125"/>
    </source>
</evidence>
<evidence type="ECO:0000259" key="4">
    <source>
        <dbReference type="PROSITE" id="PS01124"/>
    </source>
</evidence>
<dbReference type="Proteomes" id="UP000192277">
    <property type="component" value="Unassembled WGS sequence"/>
</dbReference>
<keyword evidence="1" id="KW-0805">Transcription regulation</keyword>
<dbReference type="SMART" id="SM00342">
    <property type="entry name" value="HTH_ARAC"/>
    <property type="match status" value="1"/>
</dbReference>
<keyword evidence="6" id="KW-1185">Reference proteome</keyword>
<dbReference type="EMBL" id="LWBO01000077">
    <property type="protein sequence ID" value="OQP40391.1"/>
    <property type="molecule type" value="Genomic_DNA"/>
</dbReference>
<dbReference type="InterPro" id="IPR018060">
    <property type="entry name" value="HTH_AraC"/>
</dbReference>
<dbReference type="PANTHER" id="PTHR46796:SF13">
    <property type="entry name" value="HTH-TYPE TRANSCRIPTIONAL ACTIVATOR RHAS"/>
    <property type="match status" value="1"/>
</dbReference>
<feature type="domain" description="HTH araC/xylS-type" evidence="4">
    <location>
        <begin position="202"/>
        <end position="304"/>
    </location>
</feature>
<dbReference type="PANTHER" id="PTHR46796">
    <property type="entry name" value="HTH-TYPE TRANSCRIPTIONAL ACTIVATOR RHAS-RELATED"/>
    <property type="match status" value="1"/>
</dbReference>
<dbReference type="Gene3D" id="1.10.10.60">
    <property type="entry name" value="Homeodomain-like"/>
    <property type="match status" value="1"/>
</dbReference>
<gene>
    <name evidence="5" type="ORF">A4D02_15865</name>
</gene>
<dbReference type="InterPro" id="IPR046532">
    <property type="entry name" value="DUF6597"/>
</dbReference>
<evidence type="ECO:0000256" key="3">
    <source>
        <dbReference type="ARBA" id="ARBA00023163"/>
    </source>
</evidence>